<name>A0ABT2UD37_9BACL</name>
<dbReference type="Pfam" id="PF01548">
    <property type="entry name" value="DEDD_Tnp_IS110"/>
    <property type="match status" value="1"/>
</dbReference>
<proteinExistence type="predicted"/>
<evidence type="ECO:0000259" key="1">
    <source>
        <dbReference type="Pfam" id="PF01548"/>
    </source>
</evidence>
<protein>
    <submittedName>
        <fullName evidence="2">IS110 family transposase</fullName>
    </submittedName>
</protein>
<dbReference type="InterPro" id="IPR047650">
    <property type="entry name" value="Transpos_IS110"/>
</dbReference>
<feature type="domain" description="Transposase IS110-like N-terminal" evidence="1">
    <location>
        <begin position="5"/>
        <end position="114"/>
    </location>
</feature>
<accession>A0ABT2UD37</accession>
<evidence type="ECO:0000313" key="3">
    <source>
        <dbReference type="Proteomes" id="UP001652445"/>
    </source>
</evidence>
<evidence type="ECO:0000313" key="2">
    <source>
        <dbReference type="EMBL" id="MCU6792545.1"/>
    </source>
</evidence>
<reference evidence="2 3" key="1">
    <citation type="submission" date="2022-09" db="EMBL/GenBank/DDBJ databases">
        <authorList>
            <person name="Han X.L."/>
            <person name="Wang Q."/>
            <person name="Lu T."/>
        </authorList>
    </citation>
    <scope>NUCLEOTIDE SEQUENCE [LARGE SCALE GENOMIC DNA]</scope>
    <source>
        <strain evidence="2 3">WQ 127069</strain>
    </source>
</reference>
<dbReference type="EMBL" id="JAOQIO010000025">
    <property type="protein sequence ID" value="MCU6792545.1"/>
    <property type="molecule type" value="Genomic_DNA"/>
</dbReference>
<gene>
    <name evidence="2" type="ORF">OB236_10435</name>
</gene>
<dbReference type="PANTHER" id="PTHR33055">
    <property type="entry name" value="TRANSPOSASE FOR INSERTION SEQUENCE ELEMENT IS1111A"/>
    <property type="match status" value="1"/>
</dbReference>
<comment type="caution">
    <text evidence="2">The sequence shown here is derived from an EMBL/GenBank/DDBJ whole genome shotgun (WGS) entry which is preliminary data.</text>
</comment>
<organism evidence="2 3">
    <name type="scientific">Paenibacillus baimaensis</name>
    <dbReference type="NCBI Taxonomy" id="2982185"/>
    <lineage>
        <taxon>Bacteria</taxon>
        <taxon>Bacillati</taxon>
        <taxon>Bacillota</taxon>
        <taxon>Bacilli</taxon>
        <taxon>Bacillales</taxon>
        <taxon>Paenibacillaceae</taxon>
        <taxon>Paenibacillus</taxon>
    </lineage>
</organism>
<sequence length="114" mass="12882">MNPVVGIDVSKGESEGFIFLERNKSLGKSFRFLHTFDGIQSLISRLEEVESLTERRPAIVLESTGHYHLGLVAALQKQAYKIIILNPLIPQRARKSKLRKVKMDAEDAKHLAEL</sequence>
<dbReference type="PANTHER" id="PTHR33055:SF17">
    <property type="entry name" value="THIRD ORF IN TRANSPOSON ISC1491"/>
    <property type="match status" value="1"/>
</dbReference>
<dbReference type="RefSeq" id="WP_262683935.1">
    <property type="nucleotide sequence ID" value="NZ_JAOQIO010000025.1"/>
</dbReference>
<dbReference type="Proteomes" id="UP001652445">
    <property type="component" value="Unassembled WGS sequence"/>
</dbReference>
<keyword evidence="3" id="KW-1185">Reference proteome</keyword>
<dbReference type="InterPro" id="IPR002525">
    <property type="entry name" value="Transp_IS110-like_N"/>
</dbReference>